<dbReference type="Proteomes" id="UP000070366">
    <property type="component" value="Unassembled WGS sequence"/>
</dbReference>
<evidence type="ECO:0000313" key="2">
    <source>
        <dbReference type="Proteomes" id="UP000070366"/>
    </source>
</evidence>
<name>A0A136Q4X9_9FIRM</name>
<evidence type="ECO:0000313" key="1">
    <source>
        <dbReference type="EMBL" id="KXK65654.1"/>
    </source>
</evidence>
<dbReference type="AlphaFoldDB" id="A0A136Q4X9"/>
<keyword evidence="2" id="KW-1185">Reference proteome</keyword>
<organism evidence="1 2">
    <name type="scientific">Christensenella minuta</name>
    <dbReference type="NCBI Taxonomy" id="626937"/>
    <lineage>
        <taxon>Bacteria</taxon>
        <taxon>Bacillati</taxon>
        <taxon>Bacillota</taxon>
        <taxon>Clostridia</taxon>
        <taxon>Christensenellales</taxon>
        <taxon>Christensenellaceae</taxon>
        <taxon>Christensenella</taxon>
    </lineage>
</organism>
<sequence>MSLNDYKIRESDYTGKDVASLPDEPSEAGMSAAELKAAFDKLGKEVIVPKHNAFVDASVGTGGAGNTGAEEIESGSGQTVQSNLEYLLGKLNIHLAAPAHIAYSAEIPMPQQPAGGIWVQEITENPQSGTAVIKNATVSRMEIPNRENLWMDT</sequence>
<reference evidence="1 2" key="1">
    <citation type="submission" date="2016-02" db="EMBL/GenBank/DDBJ databases">
        <authorList>
            <person name="Wen L."/>
            <person name="He K."/>
            <person name="Yang H."/>
        </authorList>
    </citation>
    <scope>NUCLEOTIDE SEQUENCE [LARGE SCALE GENOMIC DNA]</scope>
    <source>
        <strain evidence="1 2">DSM 22607</strain>
    </source>
</reference>
<protein>
    <submittedName>
        <fullName evidence="1">Uncharacterized protein</fullName>
    </submittedName>
</protein>
<dbReference type="EMBL" id="LSZW01000059">
    <property type="protein sequence ID" value="KXK65654.1"/>
    <property type="molecule type" value="Genomic_DNA"/>
</dbReference>
<dbReference type="KEGG" id="cmiu:B1H56_10390"/>
<dbReference type="STRING" id="626937.HMPREF3293_01488"/>
<dbReference type="RefSeq" id="WP_066519399.1">
    <property type="nucleotide sequence ID" value="NZ_CABMOF010000002.1"/>
</dbReference>
<gene>
    <name evidence="1" type="ORF">HMPREF3293_01488</name>
</gene>
<accession>A0A136Q4X9</accession>
<comment type="caution">
    <text evidence="1">The sequence shown here is derived from an EMBL/GenBank/DDBJ whole genome shotgun (WGS) entry which is preliminary data.</text>
</comment>
<dbReference type="OrthoDB" id="1937933at2"/>
<proteinExistence type="predicted"/>